<name>A0A2N5SY53_9BASI</name>
<dbReference type="EMBL" id="PGCI01000085">
    <property type="protein sequence ID" value="PLW41813.1"/>
    <property type="molecule type" value="Genomic_DNA"/>
</dbReference>
<protein>
    <submittedName>
        <fullName evidence="2">Uncharacterized protein</fullName>
    </submittedName>
</protein>
<reference evidence="2 4" key="1">
    <citation type="submission" date="2017-11" db="EMBL/GenBank/DDBJ databases">
        <title>De novo assembly and phasing of dikaryotic genomes from two isolates of Puccinia coronata f. sp. avenae, the causal agent of oat crown rust.</title>
        <authorList>
            <person name="Miller M.E."/>
            <person name="Zhang Y."/>
            <person name="Omidvar V."/>
            <person name="Sperschneider J."/>
            <person name="Schwessinger B."/>
            <person name="Raley C."/>
            <person name="Palmer J.M."/>
            <person name="Garnica D."/>
            <person name="Upadhyaya N."/>
            <person name="Rathjen J."/>
            <person name="Taylor J.M."/>
            <person name="Park R.F."/>
            <person name="Dodds P.N."/>
            <person name="Hirsch C.D."/>
            <person name="Kianian S.F."/>
            <person name="Figueroa M."/>
        </authorList>
    </citation>
    <scope>NUCLEOTIDE SEQUENCE [LARGE SCALE GENOMIC DNA]</scope>
    <source>
        <strain evidence="2">12SD80</strain>
    </source>
</reference>
<sequence>MCRKWLFTPEGSQTAREYSSGKRLSARAGAARAGRTTTRPVVSAGDQEPPRPDYDGPALTCIS</sequence>
<evidence type="ECO:0000256" key="1">
    <source>
        <dbReference type="SAM" id="MobiDB-lite"/>
    </source>
</evidence>
<proteinExistence type="predicted"/>
<evidence type="ECO:0000313" key="2">
    <source>
        <dbReference type="EMBL" id="PLW18154.1"/>
    </source>
</evidence>
<evidence type="ECO:0000313" key="4">
    <source>
        <dbReference type="Proteomes" id="UP000235392"/>
    </source>
</evidence>
<evidence type="ECO:0000313" key="3">
    <source>
        <dbReference type="EMBL" id="PLW41813.1"/>
    </source>
</evidence>
<accession>A0A2N5SY53</accession>
<gene>
    <name evidence="3" type="ORF">PCASD_05530</name>
    <name evidence="2" type="ORF">PCASD_19077</name>
</gene>
<organism evidence="2 4">
    <name type="scientific">Puccinia coronata f. sp. avenae</name>
    <dbReference type="NCBI Taxonomy" id="200324"/>
    <lineage>
        <taxon>Eukaryota</taxon>
        <taxon>Fungi</taxon>
        <taxon>Dikarya</taxon>
        <taxon>Basidiomycota</taxon>
        <taxon>Pucciniomycotina</taxon>
        <taxon>Pucciniomycetes</taxon>
        <taxon>Pucciniales</taxon>
        <taxon>Pucciniaceae</taxon>
        <taxon>Puccinia</taxon>
    </lineage>
</organism>
<feature type="compositionally biased region" description="Low complexity" evidence="1">
    <location>
        <begin position="21"/>
        <end position="39"/>
    </location>
</feature>
<dbReference type="AlphaFoldDB" id="A0A2N5SY53"/>
<dbReference type="Proteomes" id="UP000235392">
    <property type="component" value="Unassembled WGS sequence"/>
</dbReference>
<comment type="caution">
    <text evidence="2">The sequence shown here is derived from an EMBL/GenBank/DDBJ whole genome shotgun (WGS) entry which is preliminary data.</text>
</comment>
<dbReference type="EMBL" id="PGCI01000738">
    <property type="protein sequence ID" value="PLW18154.1"/>
    <property type="molecule type" value="Genomic_DNA"/>
</dbReference>
<feature type="region of interest" description="Disordered" evidence="1">
    <location>
        <begin position="1"/>
        <end position="63"/>
    </location>
</feature>